<dbReference type="GO" id="GO:0005509">
    <property type="term" value="F:calcium ion binding"/>
    <property type="evidence" value="ECO:0007669"/>
    <property type="project" value="InterPro"/>
</dbReference>
<dbReference type="PRINTS" id="PR00747">
    <property type="entry name" value="GLYHDRLASE47"/>
</dbReference>
<accession>A0A914X3C4</accession>
<dbReference type="WBParaSite" id="PSAMB.scaffold5860size10725.g27523.t1">
    <property type="protein sequence ID" value="PSAMB.scaffold5860size10725.g27523.t1"/>
    <property type="gene ID" value="PSAMB.scaffold5860size10725.g27523"/>
</dbReference>
<comment type="similarity">
    <text evidence="2 5">Belongs to the glycosyl hydrolase 47 family.</text>
</comment>
<dbReference type="EC" id="3.2.1.-" evidence="5"/>
<name>A0A914X3C4_9BILA</name>
<keyword evidence="3" id="KW-0256">Endoplasmic reticulum</keyword>
<keyword evidence="5" id="KW-0378">Hydrolase</keyword>
<comment type="subcellular location">
    <subcellularLocation>
        <location evidence="1">Endoplasmic reticulum</location>
    </subcellularLocation>
</comment>
<organism evidence="6 7">
    <name type="scientific">Plectus sambesii</name>
    <dbReference type="NCBI Taxonomy" id="2011161"/>
    <lineage>
        <taxon>Eukaryota</taxon>
        <taxon>Metazoa</taxon>
        <taxon>Ecdysozoa</taxon>
        <taxon>Nematoda</taxon>
        <taxon>Chromadorea</taxon>
        <taxon>Plectida</taxon>
        <taxon>Plectina</taxon>
        <taxon>Plectoidea</taxon>
        <taxon>Plectidae</taxon>
        <taxon>Plectus</taxon>
    </lineage>
</organism>
<evidence type="ECO:0000256" key="3">
    <source>
        <dbReference type="ARBA" id="ARBA00022824"/>
    </source>
</evidence>
<evidence type="ECO:0000256" key="4">
    <source>
        <dbReference type="ARBA" id="ARBA00023180"/>
    </source>
</evidence>
<dbReference type="SUPFAM" id="SSF48225">
    <property type="entry name" value="Seven-hairpin glycosidases"/>
    <property type="match status" value="1"/>
</dbReference>
<evidence type="ECO:0000256" key="5">
    <source>
        <dbReference type="RuleBase" id="RU361193"/>
    </source>
</evidence>
<keyword evidence="5" id="KW-0326">Glycosidase</keyword>
<dbReference type="GO" id="GO:0016020">
    <property type="term" value="C:membrane"/>
    <property type="evidence" value="ECO:0007669"/>
    <property type="project" value="InterPro"/>
</dbReference>
<dbReference type="InterPro" id="IPR012341">
    <property type="entry name" value="6hp_glycosidase-like_sf"/>
</dbReference>
<evidence type="ECO:0000313" key="7">
    <source>
        <dbReference type="WBParaSite" id="PSAMB.scaffold5860size10725.g27523.t1"/>
    </source>
</evidence>
<dbReference type="Gene3D" id="1.50.10.10">
    <property type="match status" value="1"/>
</dbReference>
<dbReference type="Proteomes" id="UP000887566">
    <property type="component" value="Unplaced"/>
</dbReference>
<reference evidence="7" key="1">
    <citation type="submission" date="2022-11" db="UniProtKB">
        <authorList>
            <consortium name="WormBaseParasite"/>
        </authorList>
    </citation>
    <scope>IDENTIFICATION</scope>
</reference>
<dbReference type="InterPro" id="IPR001382">
    <property type="entry name" value="Glyco_hydro_47"/>
</dbReference>
<dbReference type="GO" id="GO:0005975">
    <property type="term" value="P:carbohydrate metabolic process"/>
    <property type="evidence" value="ECO:0007669"/>
    <property type="project" value="InterPro"/>
</dbReference>
<dbReference type="GO" id="GO:0044322">
    <property type="term" value="C:endoplasmic reticulum quality control compartment"/>
    <property type="evidence" value="ECO:0007669"/>
    <property type="project" value="GOC"/>
</dbReference>
<evidence type="ECO:0000313" key="6">
    <source>
        <dbReference type="Proteomes" id="UP000887566"/>
    </source>
</evidence>
<dbReference type="InterPro" id="IPR044674">
    <property type="entry name" value="EDEM1/2/3"/>
</dbReference>
<proteinExistence type="inferred from homology"/>
<dbReference type="InterPro" id="IPR036026">
    <property type="entry name" value="Seven-hairpin_glycosidases"/>
</dbReference>
<dbReference type="Pfam" id="PF01532">
    <property type="entry name" value="Glyco_hydro_47"/>
    <property type="match status" value="1"/>
</dbReference>
<keyword evidence="6" id="KW-1185">Reference proteome</keyword>
<evidence type="ECO:0000256" key="2">
    <source>
        <dbReference type="ARBA" id="ARBA00007658"/>
    </source>
</evidence>
<sequence length="307" mass="34378">MAVIATVSRQWGTGGFGQMILRTAMMLSVYSVHTAFATGVNKAALKEQALEMFRHAYWSYMNNAFPHDELMPLSCTGRIRGVTPSRGDVDDSLGNFSLTLVDSLDTLVVMGEFDEFERAAKLVVDNVRFDADVVVSVFETNIRMVGGLISGHLMARLLKNHDSSRLVWYDQQLLDMAVQVADRLLPAFNTTSGLPFPRINLRRGVVDYLRDQKDTCTACGGTMILEMAALSRLTGNPIYEQKATKAMDFLWQQRHRGSDLMGTVLNVHSGDWVRRDSGIGAGIDSYYEYCLKAYILLGDDMYLQRFN</sequence>
<protein>
    <recommendedName>
        <fullName evidence="5">alpha-1,2-Mannosidase</fullName>
        <ecNumber evidence="5">3.2.1.-</ecNumber>
    </recommendedName>
</protein>
<dbReference type="GO" id="GO:0004571">
    <property type="term" value="F:mannosyl-oligosaccharide 1,2-alpha-mannosidase activity"/>
    <property type="evidence" value="ECO:0007669"/>
    <property type="project" value="InterPro"/>
</dbReference>
<dbReference type="PANTHER" id="PTHR45679:SF2">
    <property type="entry name" value="ER DEGRADATION-ENHANCING ALPHA-MANNOSIDASE-LIKE PROTEIN 3"/>
    <property type="match status" value="1"/>
</dbReference>
<dbReference type="AlphaFoldDB" id="A0A914X3C4"/>
<dbReference type="PANTHER" id="PTHR45679">
    <property type="entry name" value="ER DEGRADATION-ENHANCING ALPHA-MANNOSIDASE-LIKE PROTEIN 2"/>
    <property type="match status" value="1"/>
</dbReference>
<keyword evidence="4" id="KW-0325">Glycoprotein</keyword>
<evidence type="ECO:0000256" key="1">
    <source>
        <dbReference type="ARBA" id="ARBA00004240"/>
    </source>
</evidence>
<dbReference type="GO" id="GO:1904380">
    <property type="term" value="P:endoplasmic reticulum mannose trimming"/>
    <property type="evidence" value="ECO:0007669"/>
    <property type="project" value="InterPro"/>
</dbReference>